<name>A0A0F9CSX9_9ZZZZ</name>
<reference evidence="1" key="1">
    <citation type="journal article" date="2015" name="Nature">
        <title>Complex archaea that bridge the gap between prokaryotes and eukaryotes.</title>
        <authorList>
            <person name="Spang A."/>
            <person name="Saw J.H."/>
            <person name="Jorgensen S.L."/>
            <person name="Zaremba-Niedzwiedzka K."/>
            <person name="Martijn J."/>
            <person name="Lind A.E."/>
            <person name="van Eijk R."/>
            <person name="Schleper C."/>
            <person name="Guy L."/>
            <person name="Ettema T.J."/>
        </authorList>
    </citation>
    <scope>NUCLEOTIDE SEQUENCE</scope>
</reference>
<dbReference type="AlphaFoldDB" id="A0A0F9CSX9"/>
<proteinExistence type="predicted"/>
<evidence type="ECO:0000313" key="1">
    <source>
        <dbReference type="EMBL" id="KKL44556.1"/>
    </source>
</evidence>
<accession>A0A0F9CSX9</accession>
<dbReference type="EMBL" id="LAZR01034714">
    <property type="protein sequence ID" value="KKL44556.1"/>
    <property type="molecule type" value="Genomic_DNA"/>
</dbReference>
<feature type="non-terminal residue" evidence="1">
    <location>
        <position position="26"/>
    </location>
</feature>
<gene>
    <name evidence="1" type="ORF">LCGC14_2364480</name>
</gene>
<protein>
    <submittedName>
        <fullName evidence="1">Uncharacterized protein</fullName>
    </submittedName>
</protein>
<organism evidence="1">
    <name type="scientific">marine sediment metagenome</name>
    <dbReference type="NCBI Taxonomy" id="412755"/>
    <lineage>
        <taxon>unclassified sequences</taxon>
        <taxon>metagenomes</taxon>
        <taxon>ecological metagenomes</taxon>
    </lineage>
</organism>
<comment type="caution">
    <text evidence="1">The sequence shown here is derived from an EMBL/GenBank/DDBJ whole genome shotgun (WGS) entry which is preliminary data.</text>
</comment>
<sequence>MWPFNMAVVKWSLPILIVVRASAVGR</sequence>